<sequence length="236" mass="27297">MIKTLKNIRKLNNAKLLVVSSDLNVKKSLEEDLDNYFKEVSFVSNNKDALILASQSSYDLVIIDTQCEGMVFKDFCFELVEIAQTLPKIIISNEDNSEDIVTAINCNSYTFISKPLRLQDLKLAIIMCLNQTKRGDKVDFQNGIYFDEYRDQFFKAGGAAIDFTRLEKGFLKLLIARRGEITDYDTIKDIVWKGKNMSIYTMRNIVNKIRQKTYYEIIINHSNKGYVIDETGMKRF</sequence>
<accession>D5UZU4</accession>
<dbReference type="Gene3D" id="1.10.10.10">
    <property type="entry name" value="Winged helix-like DNA-binding domain superfamily/Winged helix DNA-binding domain"/>
    <property type="match status" value="1"/>
</dbReference>
<dbReference type="InterPro" id="IPR001867">
    <property type="entry name" value="OmpR/PhoB-type_DNA-bd"/>
</dbReference>
<dbReference type="SUPFAM" id="SSF52172">
    <property type="entry name" value="CheY-like"/>
    <property type="match status" value="1"/>
</dbReference>
<keyword evidence="5" id="KW-0804">Transcription</keyword>
<name>D5UZU4_ARCNC</name>
<dbReference type="SMART" id="SM00862">
    <property type="entry name" value="Trans_reg_C"/>
    <property type="match status" value="1"/>
</dbReference>
<proteinExistence type="predicted"/>
<feature type="domain" description="Response regulatory" evidence="7">
    <location>
        <begin position="15"/>
        <end position="129"/>
    </location>
</feature>
<dbReference type="PANTHER" id="PTHR48111:SF22">
    <property type="entry name" value="REGULATOR OF RPOS"/>
    <property type="match status" value="1"/>
</dbReference>
<evidence type="ECO:0000313" key="9">
    <source>
        <dbReference type="Proteomes" id="UP000000939"/>
    </source>
</evidence>
<dbReference type="CDD" id="cd00156">
    <property type="entry name" value="REC"/>
    <property type="match status" value="1"/>
</dbReference>
<dbReference type="InterPro" id="IPR039420">
    <property type="entry name" value="WalR-like"/>
</dbReference>
<dbReference type="EMBL" id="CP001999">
    <property type="protein sequence ID" value="ADG93313.1"/>
    <property type="molecule type" value="Genomic_DNA"/>
</dbReference>
<dbReference type="GO" id="GO:0000156">
    <property type="term" value="F:phosphorelay response regulator activity"/>
    <property type="evidence" value="ECO:0007669"/>
    <property type="project" value="TreeGrafter"/>
</dbReference>
<dbReference type="InterPro" id="IPR001789">
    <property type="entry name" value="Sig_transdc_resp-reg_receiver"/>
</dbReference>
<keyword evidence="2" id="KW-0902">Two-component regulatory system</keyword>
<organism evidence="8 9">
    <name type="scientific">Arcobacter nitrofigilis (strain ATCC 33309 / DSM 7299 / CCUG 15893 / LMG 7604 / NCTC 12251 / CI)</name>
    <name type="common">Campylobacter nitrofigilis</name>
    <dbReference type="NCBI Taxonomy" id="572480"/>
    <lineage>
        <taxon>Bacteria</taxon>
        <taxon>Pseudomonadati</taxon>
        <taxon>Campylobacterota</taxon>
        <taxon>Epsilonproteobacteria</taxon>
        <taxon>Campylobacterales</taxon>
        <taxon>Arcobacteraceae</taxon>
        <taxon>Arcobacter</taxon>
    </lineage>
</organism>
<reference evidence="8 9" key="1">
    <citation type="journal article" date="2010" name="Stand. Genomic Sci.">
        <title>Complete genome sequence of Arcobacter nitrofigilis type strain (CI).</title>
        <authorList>
            <person name="Pati A."/>
            <person name="Gronow S."/>
            <person name="Lapidus A."/>
            <person name="Copeland A."/>
            <person name="Glavina Del Rio T."/>
            <person name="Nolan M."/>
            <person name="Lucas S."/>
            <person name="Tice H."/>
            <person name="Cheng J.F."/>
            <person name="Han C."/>
            <person name="Chertkov O."/>
            <person name="Bruce D."/>
            <person name="Tapia R."/>
            <person name="Goodwin L."/>
            <person name="Pitluck S."/>
            <person name="Liolios K."/>
            <person name="Ivanova N."/>
            <person name="Mavromatis K."/>
            <person name="Chen A."/>
            <person name="Palaniappan K."/>
            <person name="Land M."/>
            <person name="Hauser L."/>
            <person name="Chang Y.J."/>
            <person name="Jeffries C.D."/>
            <person name="Detter J.C."/>
            <person name="Rohde M."/>
            <person name="Goker M."/>
            <person name="Bristow J."/>
            <person name="Eisen J.A."/>
            <person name="Markowitz V."/>
            <person name="Hugenholtz P."/>
            <person name="Klenk H.P."/>
            <person name="Kyrpides N.C."/>
        </authorList>
    </citation>
    <scope>NUCLEOTIDE SEQUENCE [LARGE SCALE GENOMIC DNA]</scope>
    <source>
        <strain evidence="9">ATCC 33309 / DSM 7299 / CCUG 15893 / LMG 7604 / NCTC 12251 / CI</strain>
    </source>
</reference>
<dbReference type="GO" id="GO:0006355">
    <property type="term" value="P:regulation of DNA-templated transcription"/>
    <property type="evidence" value="ECO:0007669"/>
    <property type="project" value="InterPro"/>
</dbReference>
<dbReference type="AlphaFoldDB" id="D5UZU4"/>
<evidence type="ECO:0000256" key="1">
    <source>
        <dbReference type="ARBA" id="ARBA00022553"/>
    </source>
</evidence>
<evidence type="ECO:0000256" key="4">
    <source>
        <dbReference type="ARBA" id="ARBA00023125"/>
    </source>
</evidence>
<protein>
    <submittedName>
        <fullName evidence="8">Response regulator receiver protein</fullName>
    </submittedName>
</protein>
<dbReference type="KEGG" id="ant:Arnit_1659"/>
<dbReference type="Pfam" id="PF00072">
    <property type="entry name" value="Response_reg"/>
    <property type="match status" value="1"/>
</dbReference>
<evidence type="ECO:0000256" key="6">
    <source>
        <dbReference type="PROSITE-ProRule" id="PRU00169"/>
    </source>
</evidence>
<dbReference type="eggNOG" id="COG0745">
    <property type="taxonomic scope" value="Bacteria"/>
</dbReference>
<dbReference type="HOGENOM" id="CLU_000445_30_3_7"/>
<dbReference type="GO" id="GO:0000976">
    <property type="term" value="F:transcription cis-regulatory region binding"/>
    <property type="evidence" value="ECO:0007669"/>
    <property type="project" value="TreeGrafter"/>
</dbReference>
<dbReference type="InterPro" id="IPR011006">
    <property type="entry name" value="CheY-like_superfamily"/>
</dbReference>
<dbReference type="STRING" id="572480.Arnit_1659"/>
<dbReference type="OrthoDB" id="5345263at2"/>
<keyword evidence="3" id="KW-0805">Transcription regulation</keyword>
<dbReference type="Proteomes" id="UP000000939">
    <property type="component" value="Chromosome"/>
</dbReference>
<keyword evidence="4" id="KW-0238">DNA-binding</keyword>
<evidence type="ECO:0000256" key="5">
    <source>
        <dbReference type="ARBA" id="ARBA00023163"/>
    </source>
</evidence>
<feature type="modified residue" description="4-aspartylphosphate" evidence="6">
    <location>
        <position position="64"/>
    </location>
</feature>
<dbReference type="PANTHER" id="PTHR48111">
    <property type="entry name" value="REGULATOR OF RPOS"/>
    <property type="match status" value="1"/>
</dbReference>
<evidence type="ECO:0000256" key="2">
    <source>
        <dbReference type="ARBA" id="ARBA00023012"/>
    </source>
</evidence>
<dbReference type="PROSITE" id="PS50110">
    <property type="entry name" value="RESPONSE_REGULATORY"/>
    <property type="match status" value="1"/>
</dbReference>
<dbReference type="RefSeq" id="WP_013135458.1">
    <property type="nucleotide sequence ID" value="NC_014166.1"/>
</dbReference>
<dbReference type="InterPro" id="IPR036388">
    <property type="entry name" value="WH-like_DNA-bd_sf"/>
</dbReference>
<gene>
    <name evidence="8" type="ordered locus">Arnit_1659</name>
</gene>
<dbReference type="Gene3D" id="3.40.50.2300">
    <property type="match status" value="1"/>
</dbReference>
<keyword evidence="9" id="KW-1185">Reference proteome</keyword>
<evidence type="ECO:0000256" key="3">
    <source>
        <dbReference type="ARBA" id="ARBA00023015"/>
    </source>
</evidence>
<evidence type="ECO:0000313" key="8">
    <source>
        <dbReference type="EMBL" id="ADG93313.1"/>
    </source>
</evidence>
<evidence type="ECO:0000259" key="7">
    <source>
        <dbReference type="PROSITE" id="PS50110"/>
    </source>
</evidence>
<dbReference type="GO" id="GO:0005829">
    <property type="term" value="C:cytosol"/>
    <property type="evidence" value="ECO:0007669"/>
    <property type="project" value="TreeGrafter"/>
</dbReference>
<dbReference type="GO" id="GO:0032993">
    <property type="term" value="C:protein-DNA complex"/>
    <property type="evidence" value="ECO:0007669"/>
    <property type="project" value="TreeGrafter"/>
</dbReference>
<keyword evidence="1 6" id="KW-0597">Phosphoprotein</keyword>